<keyword evidence="12 13" id="KW-0503">Monooxygenase</keyword>
<evidence type="ECO:0000256" key="7">
    <source>
        <dbReference type="ARBA" id="ARBA00022723"/>
    </source>
</evidence>
<dbReference type="Pfam" id="PF00067">
    <property type="entry name" value="p450"/>
    <property type="match status" value="1"/>
</dbReference>
<evidence type="ECO:0000256" key="3">
    <source>
        <dbReference type="ARBA" id="ARBA00022448"/>
    </source>
</evidence>
<keyword evidence="3 13" id="KW-0813">Transport</keyword>
<comment type="catalytic activity">
    <reaction evidence="13">
        <text>an organic molecule + reduced [NADPH--hemoprotein reductase] + O2 = an alcohol + oxidized [NADPH--hemoprotein reductase] + H2O + H(+)</text>
        <dbReference type="Rhea" id="RHEA:17149"/>
        <dbReference type="Rhea" id="RHEA-COMP:11964"/>
        <dbReference type="Rhea" id="RHEA-COMP:11965"/>
        <dbReference type="ChEBI" id="CHEBI:15377"/>
        <dbReference type="ChEBI" id="CHEBI:15378"/>
        <dbReference type="ChEBI" id="CHEBI:15379"/>
        <dbReference type="ChEBI" id="CHEBI:30879"/>
        <dbReference type="ChEBI" id="CHEBI:57618"/>
        <dbReference type="ChEBI" id="CHEBI:58210"/>
        <dbReference type="ChEBI" id="CHEBI:142491"/>
        <dbReference type="EC" id="1.14.14.1"/>
    </reaction>
</comment>
<evidence type="ECO:0000259" key="15">
    <source>
        <dbReference type="PROSITE" id="PS50902"/>
    </source>
</evidence>
<dbReference type="Gene3D" id="3.40.50.360">
    <property type="match status" value="1"/>
</dbReference>
<dbReference type="InterPro" id="IPR001128">
    <property type="entry name" value="Cyt_P450"/>
</dbReference>
<keyword evidence="6 13" id="KW-0288">FMN</keyword>
<evidence type="ECO:0000259" key="16">
    <source>
        <dbReference type="PROSITE" id="PS51384"/>
    </source>
</evidence>
<dbReference type="Gene3D" id="1.10.630.10">
    <property type="entry name" value="Cytochrome P450"/>
    <property type="match status" value="1"/>
</dbReference>
<evidence type="ECO:0000256" key="4">
    <source>
        <dbReference type="ARBA" id="ARBA00022617"/>
    </source>
</evidence>
<dbReference type="PROSITE" id="PS50902">
    <property type="entry name" value="FLAVODOXIN_LIKE"/>
    <property type="match status" value="1"/>
</dbReference>
<dbReference type="PANTHER" id="PTHR19384">
    <property type="entry name" value="NITRIC OXIDE SYNTHASE-RELATED"/>
    <property type="match status" value="1"/>
</dbReference>
<dbReference type="InterPro" id="IPR039261">
    <property type="entry name" value="FNR_nucleotide-bd"/>
</dbReference>
<sequence length="1076" mass="120454">MVDRSQVPGPKSLPVIGTAYSVNPNNLVKSQTELGDKYGEIFLHDLPGQPPLYIIGSHRLTHELCDQKRFHKAIHPSLEAIRTFAGNGLFTSYYDEPEWGQAHRILMPAFNPAALREMYEGMTDIAEQLMFKWARTRSDDPVDIPGDCTRLTLDTIALCSFSYRFNSFYSEKLHPFVAAMANGLKDSGKRSHMPDVLNKLNVPGTRRYDRDITTMKDTVDSLIAERKENPRTTENRDVLDVMLEAKDPKTGAKLSDENLRYQLITFLIAGHETTSGLLSFVVYELIKNPRVFKKAREIVDRVLGGRFPDYSDLKELGYLDQVLREGLRLYPTAPAFAVSSYEETVIGKDAKHEGVTVKPDDMLLVLLGRVHRDPDVWDSPEEFRPERFDFENAKDIPQHAWKPFGNGQRSCLGRAFALQEATMVLALMVQHFDFEFADPEYELDVIDGLTSKPKDLLVKVHNRPGHEFTGRRARRENEDRKEDLSLPLSDVQPNGHTIQIAVGSNAGTCLTFAKKLERFAFRQGYDVEVMDLDEAVDNLQCGDPVLIVTSSYEGLPPDNAAQFLEWLSVNDPDLTGVNYAVFGSGNSEWASTFQRVPTLVDELLNECGAYRLVERGAADVRGDHLGAFQDWSEELWNTVAENYDVDHHDYEREKLVLEGSTNRSHFLNAAKYGSGATDAQYVAAQVTDKAVLSSTNDDNGPIRTKMHLEVKLPGSVTFETGDYLEILPRNNPDLVERALKTFGLLGDDRVIVRSDHAFLPSNTPVTYREIFADYVNLSTIPTQRLISKLAEECPCPPEKSDIQELAGPLYQNEILDRRVSLLDLLEMYPSIRPDLTNFLENLEPLSPRKYSISSSSSRGNNTPAITFSVIDEPAWSGYGNFAGVASTYLANLEVGSKIQVRVVAGNPAFKPDKEPTAPAILIGAGTGIAPLRAFLQDLAANPVEAPRKPSEPKAVLYYGCHGEKSDFLYSDELRTLEEANIVDVRPAFSRHPVDGETGRIRYVQHRLWEDRNEVASLCERGAKVLVCGDARRLAPAVRQTFVSIVADTRGVSENEAATVVDKMQREKFSYVADVFE</sequence>
<keyword evidence="10 13" id="KW-0560">Oxidoreductase</keyword>
<dbReference type="Pfam" id="PF00667">
    <property type="entry name" value="FAD_binding_1"/>
    <property type="match status" value="1"/>
</dbReference>
<dbReference type="Gene3D" id="1.20.990.10">
    <property type="entry name" value="NADPH-cytochrome p450 Reductase, Chain A, domain 3"/>
    <property type="match status" value="1"/>
</dbReference>
<dbReference type="InterPro" id="IPR017972">
    <property type="entry name" value="Cyt_P450_CS"/>
</dbReference>
<dbReference type="InterPro" id="IPR001433">
    <property type="entry name" value="OxRdtase_FAD/NAD-bd"/>
</dbReference>
<feature type="compositionally biased region" description="Basic and acidic residues" evidence="14">
    <location>
        <begin position="469"/>
        <end position="484"/>
    </location>
</feature>
<dbReference type="PROSITE" id="PS00086">
    <property type="entry name" value="CYTOCHROME_P450"/>
    <property type="match status" value="1"/>
</dbReference>
<proteinExistence type="inferred from homology"/>
<keyword evidence="11 13" id="KW-0408">Iron</keyword>
<evidence type="ECO:0000256" key="13">
    <source>
        <dbReference type="PIRNR" id="PIRNR000209"/>
    </source>
</evidence>
<dbReference type="InterPro" id="IPR017938">
    <property type="entry name" value="Riboflavin_synthase-like_b-brl"/>
</dbReference>
<dbReference type="InterPro" id="IPR029039">
    <property type="entry name" value="Flavoprotein-like_sf"/>
</dbReference>
<comment type="catalytic activity">
    <reaction evidence="13">
        <text>2 oxidized [cytochrome P450] + NADPH = 2 reduced [cytochrome P450] + NADP(+) + H(+)</text>
        <dbReference type="Rhea" id="RHEA:24040"/>
        <dbReference type="Rhea" id="RHEA-COMP:14627"/>
        <dbReference type="Rhea" id="RHEA-COMP:14628"/>
        <dbReference type="ChEBI" id="CHEBI:15378"/>
        <dbReference type="ChEBI" id="CHEBI:55376"/>
        <dbReference type="ChEBI" id="CHEBI:57783"/>
        <dbReference type="ChEBI" id="CHEBI:58349"/>
        <dbReference type="ChEBI" id="CHEBI:60344"/>
        <dbReference type="EC" id="1.6.2.4"/>
    </reaction>
</comment>
<dbReference type="PRINTS" id="PR00385">
    <property type="entry name" value="P450"/>
</dbReference>
<evidence type="ECO:0000256" key="8">
    <source>
        <dbReference type="ARBA" id="ARBA00022827"/>
    </source>
</evidence>
<dbReference type="Pfam" id="PF00175">
    <property type="entry name" value="NAD_binding_1"/>
    <property type="match status" value="1"/>
</dbReference>
<feature type="region of interest" description="Disordered" evidence="14">
    <location>
        <begin position="469"/>
        <end position="488"/>
    </location>
</feature>
<dbReference type="SUPFAM" id="SSF63380">
    <property type="entry name" value="Riboflavin synthase domain-like"/>
    <property type="match status" value="1"/>
</dbReference>
<dbReference type="InterPro" id="IPR023173">
    <property type="entry name" value="NADPH_Cyt_P450_Rdtase_alpha"/>
</dbReference>
<dbReference type="InterPro" id="IPR008254">
    <property type="entry name" value="Flavodoxin/NO_synth"/>
</dbReference>
<dbReference type="Gene3D" id="2.40.30.10">
    <property type="entry name" value="Translation factors"/>
    <property type="match status" value="1"/>
</dbReference>
<dbReference type="PRINTS" id="PR00463">
    <property type="entry name" value="EP450I"/>
</dbReference>
<dbReference type="InterPro" id="IPR017927">
    <property type="entry name" value="FAD-bd_FR_type"/>
</dbReference>
<keyword evidence="9 13" id="KW-0521">NADP</keyword>
<organism evidence="17 18">
    <name type="scientific">Corynebacterium massiliense DSM 45435</name>
    <dbReference type="NCBI Taxonomy" id="1121364"/>
    <lineage>
        <taxon>Bacteria</taxon>
        <taxon>Bacillati</taxon>
        <taxon>Actinomycetota</taxon>
        <taxon>Actinomycetes</taxon>
        <taxon>Mycobacteriales</taxon>
        <taxon>Corynebacteriaceae</taxon>
        <taxon>Corynebacterium</taxon>
    </lineage>
</organism>
<dbReference type="SUPFAM" id="SSF52218">
    <property type="entry name" value="Flavoproteins"/>
    <property type="match status" value="1"/>
</dbReference>
<keyword evidence="7 13" id="KW-0479">Metal-binding</keyword>
<dbReference type="PANTHER" id="PTHR19384:SF127">
    <property type="entry name" value="BIFUNCTIONAL CYTOCHROME P450_NADPH--P450 REDUCTASE"/>
    <property type="match status" value="1"/>
</dbReference>
<name>A0ABY7UBE8_9CORY</name>
<evidence type="ECO:0000256" key="12">
    <source>
        <dbReference type="ARBA" id="ARBA00023033"/>
    </source>
</evidence>
<gene>
    <name evidence="17" type="ORF">CMASS_09135</name>
</gene>
<reference evidence="17 18" key="1">
    <citation type="submission" date="2020-10" db="EMBL/GenBank/DDBJ databases">
        <title>Complete genome sequence of Corynebacterium massiliense DSM 45435, type strain of Corynebacterium massiliense.</title>
        <authorList>
            <person name="Busche T."/>
            <person name="Kalinowski J."/>
            <person name="Ruckert C."/>
        </authorList>
    </citation>
    <scope>NUCLEOTIDE SEQUENCE [LARGE SCALE GENOMIC DNA]</scope>
    <source>
        <strain evidence="17 18">DSM 45435</strain>
    </source>
</reference>
<accession>A0ABY7UBE8</accession>
<evidence type="ECO:0000256" key="6">
    <source>
        <dbReference type="ARBA" id="ARBA00022643"/>
    </source>
</evidence>
<evidence type="ECO:0000256" key="2">
    <source>
        <dbReference type="ARBA" id="ARBA00010018"/>
    </source>
</evidence>
<evidence type="ECO:0000313" key="17">
    <source>
        <dbReference type="EMBL" id="WCZ33239.1"/>
    </source>
</evidence>
<dbReference type="CDD" id="cd11068">
    <property type="entry name" value="CYP120A1"/>
    <property type="match status" value="1"/>
</dbReference>
<evidence type="ECO:0000256" key="11">
    <source>
        <dbReference type="ARBA" id="ARBA00023004"/>
    </source>
</evidence>
<evidence type="ECO:0000256" key="1">
    <source>
        <dbReference type="ARBA" id="ARBA00001971"/>
    </source>
</evidence>
<dbReference type="PIRSF" id="PIRSF000209">
    <property type="entry name" value="Bifunctional_P450_P450R"/>
    <property type="match status" value="1"/>
</dbReference>
<dbReference type="Proteomes" id="UP001220064">
    <property type="component" value="Chromosome"/>
</dbReference>
<keyword evidence="13" id="KW-0249">Electron transport</keyword>
<comment type="cofactor">
    <cofactor evidence="1 13">
        <name>heme</name>
        <dbReference type="ChEBI" id="CHEBI:30413"/>
    </cofactor>
</comment>
<feature type="domain" description="FAD-binding FR-type" evidence="16">
    <location>
        <begin position="679"/>
        <end position="912"/>
    </location>
</feature>
<dbReference type="SUPFAM" id="SSF52343">
    <property type="entry name" value="Ferredoxin reductase-like, C-terminal NADP-linked domain"/>
    <property type="match status" value="1"/>
</dbReference>
<evidence type="ECO:0000256" key="9">
    <source>
        <dbReference type="ARBA" id="ARBA00022857"/>
    </source>
</evidence>
<keyword evidence="4 13" id="KW-0349">Heme</keyword>
<dbReference type="Pfam" id="PF00258">
    <property type="entry name" value="Flavodoxin_1"/>
    <property type="match status" value="1"/>
</dbReference>
<evidence type="ECO:0000313" key="18">
    <source>
        <dbReference type="Proteomes" id="UP001220064"/>
    </source>
</evidence>
<dbReference type="RefSeq" id="WP_084684400.1">
    <property type="nucleotide sequence ID" value="NZ_ATVG01000005.1"/>
</dbReference>
<dbReference type="EMBL" id="CP063189">
    <property type="protein sequence ID" value="WCZ33239.1"/>
    <property type="molecule type" value="Genomic_DNA"/>
</dbReference>
<dbReference type="InterPro" id="IPR002401">
    <property type="entry name" value="Cyt_P450_E_grp-I"/>
</dbReference>
<dbReference type="InterPro" id="IPR023206">
    <property type="entry name" value="Bifunctional_P450_P450_red"/>
</dbReference>
<evidence type="ECO:0000256" key="5">
    <source>
        <dbReference type="ARBA" id="ARBA00022630"/>
    </source>
</evidence>
<evidence type="ECO:0000256" key="14">
    <source>
        <dbReference type="SAM" id="MobiDB-lite"/>
    </source>
</evidence>
<dbReference type="PROSITE" id="PS51384">
    <property type="entry name" value="FAD_FR"/>
    <property type="match status" value="1"/>
</dbReference>
<dbReference type="InterPro" id="IPR036396">
    <property type="entry name" value="Cyt_P450_sf"/>
</dbReference>
<keyword evidence="5 13" id="KW-0285">Flavoprotein</keyword>
<feature type="domain" description="Flavodoxin-like" evidence="15">
    <location>
        <begin position="498"/>
        <end position="636"/>
    </location>
</feature>
<dbReference type="EC" id="1.14.14.1" evidence="13"/>
<evidence type="ECO:0000256" key="10">
    <source>
        <dbReference type="ARBA" id="ARBA00023002"/>
    </source>
</evidence>
<dbReference type="EC" id="1.6.2.4" evidence="13"/>
<dbReference type="Gene3D" id="3.40.50.80">
    <property type="entry name" value="Nucleotide-binding domain of ferredoxin-NADP reductase (FNR) module"/>
    <property type="match status" value="1"/>
</dbReference>
<protein>
    <recommendedName>
        <fullName evidence="13">Bifunctional cytochrome P450/NADPH--P450 reductase</fullName>
    </recommendedName>
    <domain>
        <recommendedName>
            <fullName evidence="13">Cytochrome P450</fullName>
            <ecNumber evidence="13">1.14.14.1</ecNumber>
        </recommendedName>
    </domain>
    <domain>
        <recommendedName>
            <fullName evidence="13">NADPH--cytochrome P450 reductase</fullName>
            <ecNumber evidence="13">1.6.2.4</ecNumber>
        </recommendedName>
    </domain>
</protein>
<comment type="similarity">
    <text evidence="2 13">In the N-terminal section; belongs to the cytochrome P450 family.</text>
</comment>
<dbReference type="InterPro" id="IPR003097">
    <property type="entry name" value="CysJ-like_FAD-binding"/>
</dbReference>
<comment type="cofactor">
    <cofactor evidence="13">
        <name>FAD</name>
        <dbReference type="ChEBI" id="CHEBI:57692"/>
    </cofactor>
    <cofactor evidence="13">
        <name>FMN</name>
        <dbReference type="ChEBI" id="CHEBI:58210"/>
    </cofactor>
</comment>
<keyword evidence="8 13" id="KW-0274">FAD</keyword>
<keyword evidence="18" id="KW-1185">Reference proteome</keyword>
<dbReference type="SUPFAM" id="SSF48264">
    <property type="entry name" value="Cytochrome P450"/>
    <property type="match status" value="1"/>
</dbReference>